<dbReference type="GO" id="GO:0005524">
    <property type="term" value="F:ATP binding"/>
    <property type="evidence" value="ECO:0007669"/>
    <property type="project" value="UniProtKB-UniRule"/>
</dbReference>
<comment type="cofactor">
    <cofactor evidence="1">
        <name>Mg(2+)</name>
        <dbReference type="ChEBI" id="CHEBI:18420"/>
    </cofactor>
</comment>
<keyword evidence="4" id="KW-0723">Serine/threonine-protein kinase</keyword>
<evidence type="ECO:0000256" key="1">
    <source>
        <dbReference type="ARBA" id="ARBA00001946"/>
    </source>
</evidence>
<feature type="compositionally biased region" description="Basic and acidic residues" evidence="15">
    <location>
        <begin position="791"/>
        <end position="812"/>
    </location>
</feature>
<dbReference type="Gene3D" id="1.10.510.10">
    <property type="entry name" value="Transferase(Phosphotransferase) domain 1"/>
    <property type="match status" value="1"/>
</dbReference>
<evidence type="ECO:0000256" key="10">
    <source>
        <dbReference type="ARBA" id="ARBA00022842"/>
    </source>
</evidence>
<evidence type="ECO:0000256" key="9">
    <source>
        <dbReference type="ARBA" id="ARBA00022840"/>
    </source>
</evidence>
<sequence>MDKYEIIKMIGEGAFGKVFLAKGKVDNHQSVIKEINLTKMPVKEKEASQKEVILLAKMKHPNIVTFYSSLQEKNKLYIVMEYCDGGDLMRRINMQHGVLFDEDQILAWFVQISLGLKHIHDRKVLHRDIKAQNIFLSNNGMVAKLGDFGIARMLNNTMELARTCVGTPYYLSPEICENRPYNNKTDIWSLGCVLYELCTLKHPFEGNSLHQLVLKICRGHFIPVSPKYSYDLRILISQLFKISPRDRPSINSILKKPFLEKRITNYLPPEVIHEEFSHTVIHKKRPAAQPVAKLVQVPKLQKVRVQDHRPPRSRLVAPVKKQELLHSNEWKPPSRVQQPVAQHWRFRFKMAERPEAARVHGHYGHYYDKLDNLQKRLYVQDDLSHINQRVEEYYKQKGQVAPPPPEWPAEYLQRRLEAQQYKMKVEKQLGLRPSSADPRHNQIQPQEVMEEQLKDHQRDLARRNEMKEEEYLKQLQKIRQQYHSDVKELRFKAGALQENPQIKDQTYLVKQGKAGGQPDPKDTPGRREEPIQDIEENLKHIRLQNWQERRVLEKKHKTKGGVKFEINLDACVPEEDTVQEEFQELDKLNETLTFEDGENLKEKWMKIYEDHTQKTLEELCSPEAEAGNIDNAMEIRKQWQAGAPQTLLDFLAEADVTSVCPTMAESELAGQVVVVPEETPGNRKQWKQEAPETLLSILAKAELSNDSFTWTEEESEGTLSPWPPKENKEDNAETGSTIDTDENRLEPRSDDDDTNFEESEDELRDELVESLEKVVTSLAEEDREVPIQSANKDKSEEEKESLASKIPGKPDEVLDNNTDPLTADICNGEGRQEAAIS</sequence>
<dbReference type="InterPro" id="IPR008271">
    <property type="entry name" value="Ser/Thr_kinase_AS"/>
</dbReference>
<comment type="catalytic activity">
    <reaction evidence="11">
        <text>L-threonyl-[protein] + ATP = O-phospho-L-threonyl-[protein] + ADP + H(+)</text>
        <dbReference type="Rhea" id="RHEA:46608"/>
        <dbReference type="Rhea" id="RHEA-COMP:11060"/>
        <dbReference type="Rhea" id="RHEA-COMP:11605"/>
        <dbReference type="ChEBI" id="CHEBI:15378"/>
        <dbReference type="ChEBI" id="CHEBI:30013"/>
        <dbReference type="ChEBI" id="CHEBI:30616"/>
        <dbReference type="ChEBI" id="CHEBI:61977"/>
        <dbReference type="ChEBI" id="CHEBI:456216"/>
        <dbReference type="EC" id="2.7.11.1"/>
    </reaction>
</comment>
<evidence type="ECO:0000256" key="4">
    <source>
        <dbReference type="ARBA" id="ARBA00022527"/>
    </source>
</evidence>
<accession>A0A9D4B9N7</accession>
<evidence type="ECO:0000256" key="5">
    <source>
        <dbReference type="ARBA" id="ARBA00022679"/>
    </source>
</evidence>
<evidence type="ECO:0000313" key="18">
    <source>
        <dbReference type="Proteomes" id="UP000827986"/>
    </source>
</evidence>
<dbReference type="GO" id="GO:0046872">
    <property type="term" value="F:metal ion binding"/>
    <property type="evidence" value="ECO:0007669"/>
    <property type="project" value="UniProtKB-KW"/>
</dbReference>
<dbReference type="EMBL" id="JAHDVG010000463">
    <property type="protein sequence ID" value="KAH1185655.1"/>
    <property type="molecule type" value="Genomic_DNA"/>
</dbReference>
<evidence type="ECO:0000256" key="6">
    <source>
        <dbReference type="ARBA" id="ARBA00022723"/>
    </source>
</evidence>
<keyword evidence="5" id="KW-0808">Transferase</keyword>
<protein>
    <recommendedName>
        <fullName evidence="3">non-specific serine/threonine protein kinase</fullName>
        <ecNumber evidence="3">2.7.11.1</ecNumber>
    </recommendedName>
</protein>
<evidence type="ECO:0000313" key="17">
    <source>
        <dbReference type="EMBL" id="KAH1185655.1"/>
    </source>
</evidence>
<dbReference type="OrthoDB" id="248923at2759"/>
<dbReference type="SUPFAM" id="SSF56112">
    <property type="entry name" value="Protein kinase-like (PK-like)"/>
    <property type="match status" value="1"/>
</dbReference>
<keyword evidence="10" id="KW-0460">Magnesium</keyword>
<dbReference type="PANTHER" id="PTHR44899:SF1">
    <property type="entry name" value="SERINE_THREONINE-PROTEIN KINASE NEK5"/>
    <property type="match status" value="1"/>
</dbReference>
<organism evidence="17 18">
    <name type="scientific">Mauremys mutica</name>
    <name type="common">yellowpond turtle</name>
    <dbReference type="NCBI Taxonomy" id="74926"/>
    <lineage>
        <taxon>Eukaryota</taxon>
        <taxon>Metazoa</taxon>
        <taxon>Chordata</taxon>
        <taxon>Craniata</taxon>
        <taxon>Vertebrata</taxon>
        <taxon>Euteleostomi</taxon>
        <taxon>Archelosauria</taxon>
        <taxon>Testudinata</taxon>
        <taxon>Testudines</taxon>
        <taxon>Cryptodira</taxon>
        <taxon>Durocryptodira</taxon>
        <taxon>Testudinoidea</taxon>
        <taxon>Geoemydidae</taxon>
        <taxon>Geoemydinae</taxon>
        <taxon>Mauremys</taxon>
    </lineage>
</organism>
<evidence type="ECO:0000256" key="3">
    <source>
        <dbReference type="ARBA" id="ARBA00012513"/>
    </source>
</evidence>
<evidence type="ECO:0000256" key="7">
    <source>
        <dbReference type="ARBA" id="ARBA00022741"/>
    </source>
</evidence>
<name>A0A9D4B9N7_9SAUR</name>
<evidence type="ECO:0000256" key="8">
    <source>
        <dbReference type="ARBA" id="ARBA00022777"/>
    </source>
</evidence>
<evidence type="ECO:0000256" key="11">
    <source>
        <dbReference type="ARBA" id="ARBA00047899"/>
    </source>
</evidence>
<feature type="coiled-coil region" evidence="14">
    <location>
        <begin position="450"/>
        <end position="481"/>
    </location>
</feature>
<dbReference type="PROSITE" id="PS00107">
    <property type="entry name" value="PROTEIN_KINASE_ATP"/>
    <property type="match status" value="1"/>
</dbReference>
<feature type="compositionally biased region" description="Basic and acidic residues" evidence="15">
    <location>
        <begin position="519"/>
        <end position="528"/>
    </location>
</feature>
<dbReference type="PROSITE" id="PS50011">
    <property type="entry name" value="PROTEIN_KINASE_DOM"/>
    <property type="match status" value="1"/>
</dbReference>
<feature type="region of interest" description="Disordered" evidence="15">
    <location>
        <begin position="706"/>
        <end position="837"/>
    </location>
</feature>
<dbReference type="Proteomes" id="UP000827986">
    <property type="component" value="Unassembled WGS sequence"/>
</dbReference>
<dbReference type="GO" id="GO:0004674">
    <property type="term" value="F:protein serine/threonine kinase activity"/>
    <property type="evidence" value="ECO:0007669"/>
    <property type="project" value="UniProtKB-KW"/>
</dbReference>
<evidence type="ECO:0000259" key="16">
    <source>
        <dbReference type="PROSITE" id="PS50011"/>
    </source>
</evidence>
<keyword evidence="7 13" id="KW-0547">Nucleotide-binding</keyword>
<feature type="domain" description="Protein kinase" evidence="16">
    <location>
        <begin position="4"/>
        <end position="259"/>
    </location>
</feature>
<feature type="region of interest" description="Disordered" evidence="15">
    <location>
        <begin position="502"/>
        <end position="528"/>
    </location>
</feature>
<dbReference type="InterPro" id="IPR011009">
    <property type="entry name" value="Kinase-like_dom_sf"/>
</dbReference>
<feature type="binding site" evidence="13">
    <location>
        <position position="43"/>
    </location>
    <ligand>
        <name>ATP</name>
        <dbReference type="ChEBI" id="CHEBI:30616"/>
    </ligand>
</feature>
<dbReference type="InterPro" id="IPR000719">
    <property type="entry name" value="Prot_kinase_dom"/>
</dbReference>
<dbReference type="PROSITE" id="PS00108">
    <property type="entry name" value="PROTEIN_KINASE_ST"/>
    <property type="match status" value="1"/>
</dbReference>
<gene>
    <name evidence="17" type="ORF">KIL84_018404</name>
</gene>
<keyword evidence="6" id="KW-0479">Metal-binding</keyword>
<proteinExistence type="inferred from homology"/>
<keyword evidence="18" id="KW-1185">Reference proteome</keyword>
<dbReference type="SMART" id="SM00220">
    <property type="entry name" value="S_TKc"/>
    <property type="match status" value="1"/>
</dbReference>
<comment type="similarity">
    <text evidence="2">Belongs to the protein kinase superfamily. NEK Ser/Thr protein kinase family. NIMA subfamily.</text>
</comment>
<feature type="compositionally biased region" description="Acidic residues" evidence="15">
    <location>
        <begin position="749"/>
        <end position="764"/>
    </location>
</feature>
<dbReference type="FunFam" id="1.10.510.10:FF:000172">
    <property type="entry name" value="serine/threonine-protein kinase Nek1 isoform X1"/>
    <property type="match status" value="1"/>
</dbReference>
<comment type="caution">
    <text evidence="17">The sequence shown here is derived from an EMBL/GenBank/DDBJ whole genome shotgun (WGS) entry which is preliminary data.</text>
</comment>
<dbReference type="InterPro" id="IPR017441">
    <property type="entry name" value="Protein_kinase_ATP_BS"/>
</dbReference>
<dbReference type="Pfam" id="PF00069">
    <property type="entry name" value="Pkinase"/>
    <property type="match status" value="1"/>
</dbReference>
<keyword evidence="9 13" id="KW-0067">ATP-binding</keyword>
<comment type="catalytic activity">
    <reaction evidence="12">
        <text>L-seryl-[protein] + ATP = O-phospho-L-seryl-[protein] + ADP + H(+)</text>
        <dbReference type="Rhea" id="RHEA:17989"/>
        <dbReference type="Rhea" id="RHEA-COMP:9863"/>
        <dbReference type="Rhea" id="RHEA-COMP:11604"/>
        <dbReference type="ChEBI" id="CHEBI:15378"/>
        <dbReference type="ChEBI" id="CHEBI:29999"/>
        <dbReference type="ChEBI" id="CHEBI:30616"/>
        <dbReference type="ChEBI" id="CHEBI:83421"/>
        <dbReference type="ChEBI" id="CHEBI:456216"/>
        <dbReference type="EC" id="2.7.11.1"/>
    </reaction>
</comment>
<dbReference type="InterPro" id="IPR051131">
    <property type="entry name" value="NEK_Ser/Thr_kinase_NIMA"/>
</dbReference>
<reference evidence="17" key="1">
    <citation type="submission" date="2021-09" db="EMBL/GenBank/DDBJ databases">
        <title>The genome of Mauremys mutica provides insights into the evolution of semi-aquatic lifestyle.</title>
        <authorList>
            <person name="Gong S."/>
            <person name="Gao Y."/>
        </authorList>
    </citation>
    <scope>NUCLEOTIDE SEQUENCE</scope>
    <source>
        <strain evidence="17">MM-2020</strain>
        <tissue evidence="17">Muscle</tissue>
    </source>
</reference>
<evidence type="ECO:0000256" key="2">
    <source>
        <dbReference type="ARBA" id="ARBA00010886"/>
    </source>
</evidence>
<evidence type="ECO:0000256" key="13">
    <source>
        <dbReference type="PROSITE-ProRule" id="PRU10141"/>
    </source>
</evidence>
<evidence type="ECO:0000256" key="15">
    <source>
        <dbReference type="SAM" id="MobiDB-lite"/>
    </source>
</evidence>
<dbReference type="AlphaFoldDB" id="A0A9D4B9N7"/>
<evidence type="ECO:0000256" key="14">
    <source>
        <dbReference type="SAM" id="Coils"/>
    </source>
</evidence>
<dbReference type="Gene3D" id="3.30.200.20">
    <property type="entry name" value="Phosphorylase Kinase, domain 1"/>
    <property type="match status" value="1"/>
</dbReference>
<evidence type="ECO:0000256" key="12">
    <source>
        <dbReference type="ARBA" id="ARBA00048679"/>
    </source>
</evidence>
<keyword evidence="8" id="KW-0418">Kinase</keyword>
<dbReference type="FunFam" id="3.30.200.20:FF:000097">
    <property type="entry name" value="Probable serine/threonine-protein kinase nek1"/>
    <property type="match status" value="1"/>
</dbReference>
<keyword evidence="14" id="KW-0175">Coiled coil</keyword>
<dbReference type="EC" id="2.7.11.1" evidence="3"/>
<dbReference type="PANTHER" id="PTHR44899">
    <property type="entry name" value="CAMK FAMILY PROTEIN KINASE"/>
    <property type="match status" value="1"/>
</dbReference>